<proteinExistence type="predicted"/>
<evidence type="ECO:0000313" key="3">
    <source>
        <dbReference type="Proteomes" id="UP000813463"/>
    </source>
</evidence>
<dbReference type="GeneID" id="130462939"/>
<reference evidence="3" key="1">
    <citation type="journal article" date="2021" name="Nat. Commun.">
        <title>Genomic analyses provide insights into spinach domestication and the genetic basis of agronomic traits.</title>
        <authorList>
            <person name="Cai X."/>
            <person name="Sun X."/>
            <person name="Xu C."/>
            <person name="Sun H."/>
            <person name="Wang X."/>
            <person name="Ge C."/>
            <person name="Zhang Z."/>
            <person name="Wang Q."/>
            <person name="Fei Z."/>
            <person name="Jiao C."/>
            <person name="Wang Q."/>
        </authorList>
    </citation>
    <scope>NUCLEOTIDE SEQUENCE [LARGE SCALE GENOMIC DNA]</scope>
    <source>
        <strain evidence="3">cv. Varoflay</strain>
    </source>
</reference>
<protein>
    <recommendedName>
        <fullName evidence="5">Reverse transcriptase domain-containing protein</fullName>
    </recommendedName>
</protein>
<name>A0ABM3QX23_SPIOL</name>
<reference evidence="4" key="2">
    <citation type="submission" date="2025-08" db="UniProtKB">
        <authorList>
            <consortium name="RefSeq"/>
        </authorList>
    </citation>
    <scope>IDENTIFICATION</scope>
    <source>
        <tissue evidence="4">Leaf</tissue>
    </source>
</reference>
<dbReference type="PANTHER" id="PTHR33116:SF84">
    <property type="entry name" value="RNA-DIRECTED DNA POLYMERASE"/>
    <property type="match status" value="1"/>
</dbReference>
<evidence type="ECO:0000259" key="1">
    <source>
        <dbReference type="Pfam" id="PF00078"/>
    </source>
</evidence>
<evidence type="ECO:0008006" key="5">
    <source>
        <dbReference type="Google" id="ProtNLM"/>
    </source>
</evidence>
<organism evidence="3 4">
    <name type="scientific">Spinacia oleracea</name>
    <name type="common">Spinach</name>
    <dbReference type="NCBI Taxonomy" id="3562"/>
    <lineage>
        <taxon>Eukaryota</taxon>
        <taxon>Viridiplantae</taxon>
        <taxon>Streptophyta</taxon>
        <taxon>Embryophyta</taxon>
        <taxon>Tracheophyta</taxon>
        <taxon>Spermatophyta</taxon>
        <taxon>Magnoliopsida</taxon>
        <taxon>eudicotyledons</taxon>
        <taxon>Gunneridae</taxon>
        <taxon>Pentapetalae</taxon>
        <taxon>Caryophyllales</taxon>
        <taxon>Chenopodiaceae</taxon>
        <taxon>Chenopodioideae</taxon>
        <taxon>Anserineae</taxon>
        <taxon>Spinacia</taxon>
    </lineage>
</organism>
<dbReference type="InterPro" id="IPR026960">
    <property type="entry name" value="RVT-Znf"/>
</dbReference>
<sequence length="476" mass="54808">MQSVIGEVVNNAQAGFIPGRNIADNILLATELVKCYSKKHISPRCMIKVDLKKAYDSLEWPFLKSMMQELGFPDLFIKWVMQCLSTASYSILVNGFPTIPIPAKKGLRQDVPSVNSLFGAFLKFSGASSLSANLHNSEVYTAGIPADVEKQIVDAIGIQKGSFPFRYLGVPLTTRKLRYVDRKPLIEKTSARIRSWTAKFLSYAGRLQLVKSVLFGMQLYWCQIFVMPKKVMKEIQQLCRCFLWTGSDLGSKKETVAWDDMCLPKSCGGWNLKNLVIWNKAVVLKHCWALSMKQDRLWVKWIHTYYVKHHDFWTMPVPNGLTWSLKKIWQQRDILVQTGGVDQFIVNGKFKISRMYKALHTGGTQVQWKRIVCNSKDSPKATFITWLAPQNRLPTKESLLSWNLNIDGVCEFCQVQDEKLSHLFFECHYSQDIWRTVLVQLVWLQRNASEFSKKFDPVDSVVRRILFINILAFRNQ</sequence>
<dbReference type="Pfam" id="PF00078">
    <property type="entry name" value="RVT_1"/>
    <property type="match status" value="1"/>
</dbReference>
<dbReference type="InterPro" id="IPR000477">
    <property type="entry name" value="RT_dom"/>
</dbReference>
<accession>A0ABM3QX23</accession>
<evidence type="ECO:0000313" key="4">
    <source>
        <dbReference type="RefSeq" id="XP_056687909.1"/>
    </source>
</evidence>
<evidence type="ECO:0000259" key="2">
    <source>
        <dbReference type="Pfam" id="PF13966"/>
    </source>
</evidence>
<feature type="domain" description="Reverse transcriptase zinc-binding" evidence="2">
    <location>
        <begin position="350"/>
        <end position="434"/>
    </location>
</feature>
<feature type="domain" description="Reverse transcriptase" evidence="1">
    <location>
        <begin position="7"/>
        <end position="117"/>
    </location>
</feature>
<dbReference type="RefSeq" id="XP_056687909.1">
    <property type="nucleotide sequence ID" value="XM_056831931.1"/>
</dbReference>
<dbReference type="PANTHER" id="PTHR33116">
    <property type="entry name" value="REVERSE TRANSCRIPTASE ZINC-BINDING DOMAIN-CONTAINING PROTEIN-RELATED-RELATED"/>
    <property type="match status" value="1"/>
</dbReference>
<keyword evidence="3" id="KW-1185">Reference proteome</keyword>
<dbReference type="Pfam" id="PF13966">
    <property type="entry name" value="zf-RVT"/>
    <property type="match status" value="1"/>
</dbReference>
<gene>
    <name evidence="4" type="primary">LOC130462939</name>
</gene>
<dbReference type="Proteomes" id="UP000813463">
    <property type="component" value="Chromosome 6"/>
</dbReference>